<dbReference type="GO" id="GO:0030001">
    <property type="term" value="P:metal ion transport"/>
    <property type="evidence" value="ECO:0007669"/>
    <property type="project" value="TreeGrafter"/>
</dbReference>
<reference evidence="8" key="1">
    <citation type="journal article" date="2017" name="Proc. Natl. Acad. Sci. U.S.A.">
        <title>Simulation of Deepwater Horizon oil plume reveals substrate specialization within a complex community of hydrocarbon-degraders.</title>
        <authorList>
            <person name="Hu P."/>
            <person name="Dubinsky E.A."/>
            <person name="Probst A.J."/>
            <person name="Wang J."/>
            <person name="Sieber C.M.K."/>
            <person name="Tom L.M."/>
            <person name="Gardinali P."/>
            <person name="Banfield J.F."/>
            <person name="Atlas R.M."/>
            <person name="Andersen G.L."/>
        </authorList>
    </citation>
    <scope>NUCLEOTIDE SEQUENCE [LARGE SCALE GENOMIC DNA]</scope>
</reference>
<dbReference type="GO" id="GO:0007154">
    <property type="term" value="P:cell communication"/>
    <property type="evidence" value="ECO:0007669"/>
    <property type="project" value="InterPro"/>
</dbReference>
<feature type="region of interest" description="Disordered" evidence="5">
    <location>
        <begin position="410"/>
        <end position="429"/>
    </location>
</feature>
<dbReference type="SMART" id="SM00237">
    <property type="entry name" value="Calx_beta"/>
    <property type="match status" value="1"/>
</dbReference>
<sequence length="923" mass="95201">CTGQTYNFAGATLLSGTPGNVGARYRFPSVRPGVDAIIEITQRSAGATLSSIDNATGDANAWQPVINYTAGSNGDLTISFRVELVESSNNAIPATVERIGGFIQDIDSDGSGRTREFYRLTNLVGYSLNEPTNVIATDLPGGITQFRANGTGSAPTEPIDTDPRYKVFFQRQDVNQFNYVIGVTKNINTAQSRFYSVQFDECVIDDFGSNPTIVILNAPDQDGDTIPNYLDDDSDGDGCSDTVEAGFIDAFAKADEDGILGNAAPESVDGDGLVTSGEMGQGYTSPTMTGTTTFDFLDPSINVACSTTIEVTKTSSFNPATGVISYTYEVENTGSNFAFDVNVVENLGTFTGDNTPVPVPTYSSGGTDEDGQGDALDLRPGATLTFTASYTVNQNDIDNGQVNNQATASAIDDNGDNISDISDDGNDGDGNVEDDVTETVIPQNPSLIVTKNQISGPSPVTAANQVITYSIVVTNNGNVSINNVAVVETYPGSGAGTLSGATESLTANGILEVGETFTYEATYTVTQADVDAEATLTNSVLVTSDEAPTPPAATADTPVLFIALEIGDVTVVEDGGSATVPVSISNPSAEDTIVNITTVDNSAEDPADYTTTTVTVTIPAGQTTVNVSVPIINDAVNEPVENFTVNGTVVSGNTSDSSDSGIVTINDDDAPDLGCVSDQTFDWSTSGWNSGETSNSYTVNGAQLLFTAAPPTGGSFTGGSPAVAPFYQGDLAVTDDQLILASLASDLDGGSIDLTVDLGTSQVGLEGVNFSLFDIDGGNNGSTVNYRESVTVQGFLNGAPVSPILLGSSIHTITGNVVTADAVEVPASGSASSDGVVSVYFTSRVDQVVVSFTLVSGATYTGSSSPGFSMYDVSFCTLPSFEVGDVTVAEDAGTASVPVSIANPSSVDTVVSITTVDNTAEDP</sequence>
<comment type="caution">
    <text evidence="7">The sequence shown here is derived from an EMBL/GenBank/DDBJ whole genome shotgun (WGS) entry which is preliminary data.</text>
</comment>
<organism evidence="7 8">
    <name type="scientific">Nonlabens dokdonensis</name>
    <dbReference type="NCBI Taxonomy" id="328515"/>
    <lineage>
        <taxon>Bacteria</taxon>
        <taxon>Pseudomonadati</taxon>
        <taxon>Bacteroidota</taxon>
        <taxon>Flavobacteriia</taxon>
        <taxon>Flavobacteriales</taxon>
        <taxon>Flavobacteriaceae</taxon>
        <taxon>Nonlabens</taxon>
    </lineage>
</organism>
<keyword evidence="3" id="KW-0106">Calcium</keyword>
<dbReference type="InterPro" id="IPR051171">
    <property type="entry name" value="CaCA"/>
</dbReference>
<evidence type="ECO:0000313" key="8">
    <source>
        <dbReference type="Proteomes" id="UP000196102"/>
    </source>
</evidence>
<dbReference type="PANTHER" id="PTHR11878">
    <property type="entry name" value="SODIUM/CALCIUM EXCHANGER"/>
    <property type="match status" value="1"/>
</dbReference>
<dbReference type="InterPro" id="IPR038081">
    <property type="entry name" value="CalX-like_sf"/>
</dbReference>
<dbReference type="Pfam" id="PF03160">
    <property type="entry name" value="Calx-beta"/>
    <property type="match status" value="2"/>
</dbReference>
<accession>A0A1Z8BGA4</accession>
<keyword evidence="4" id="KW-0406">Ion transport</keyword>
<evidence type="ECO:0000256" key="2">
    <source>
        <dbReference type="ARBA" id="ARBA00022737"/>
    </source>
</evidence>
<keyword evidence="4" id="KW-0813">Transport</keyword>
<dbReference type="EMBL" id="MAAX01000012">
    <property type="protein sequence ID" value="OUS21604.1"/>
    <property type="molecule type" value="Genomic_DNA"/>
</dbReference>
<feature type="domain" description="Calx-beta" evidence="6">
    <location>
        <begin position="540"/>
        <end position="648"/>
    </location>
</feature>
<gene>
    <name evidence="7" type="ORF">A9Q93_00500</name>
</gene>
<dbReference type="Pfam" id="PF24346">
    <property type="entry name" value="DUF7507"/>
    <property type="match status" value="2"/>
</dbReference>
<evidence type="ECO:0000259" key="6">
    <source>
        <dbReference type="SMART" id="SM00237"/>
    </source>
</evidence>
<keyword evidence="2" id="KW-0677">Repeat</keyword>
<dbReference type="InterPro" id="IPR055354">
    <property type="entry name" value="DUF7507"/>
</dbReference>
<evidence type="ECO:0000313" key="7">
    <source>
        <dbReference type="EMBL" id="OUS21604.1"/>
    </source>
</evidence>
<protein>
    <recommendedName>
        <fullName evidence="6">Calx-beta domain-containing protein</fullName>
    </recommendedName>
</protein>
<dbReference type="Proteomes" id="UP000196102">
    <property type="component" value="Unassembled WGS sequence"/>
</dbReference>
<evidence type="ECO:0000256" key="3">
    <source>
        <dbReference type="ARBA" id="ARBA00022837"/>
    </source>
</evidence>
<dbReference type="AlphaFoldDB" id="A0A1Z8BGA4"/>
<keyword evidence="1" id="KW-0732">Signal</keyword>
<name>A0A1Z8BGA4_9FLAO</name>
<proteinExistence type="predicted"/>
<feature type="non-terminal residue" evidence="7">
    <location>
        <position position="923"/>
    </location>
</feature>
<dbReference type="SUPFAM" id="SSF141072">
    <property type="entry name" value="CalX-like"/>
    <property type="match status" value="2"/>
</dbReference>
<dbReference type="PANTHER" id="PTHR11878:SF65">
    <property type="entry name" value="NA_CA-EXCHANGE PROTEIN, ISOFORM G"/>
    <property type="match status" value="1"/>
</dbReference>
<feature type="non-terminal residue" evidence="7">
    <location>
        <position position="1"/>
    </location>
</feature>
<evidence type="ECO:0000256" key="1">
    <source>
        <dbReference type="ARBA" id="ARBA00022729"/>
    </source>
</evidence>
<evidence type="ECO:0000256" key="4">
    <source>
        <dbReference type="ARBA" id="ARBA00023065"/>
    </source>
</evidence>
<dbReference type="RefSeq" id="WP_303685409.1">
    <property type="nucleotide sequence ID" value="NZ_MAAX01000012.1"/>
</dbReference>
<dbReference type="GO" id="GO:0016020">
    <property type="term" value="C:membrane"/>
    <property type="evidence" value="ECO:0007669"/>
    <property type="project" value="InterPro"/>
</dbReference>
<evidence type="ECO:0000256" key="5">
    <source>
        <dbReference type="SAM" id="MobiDB-lite"/>
    </source>
</evidence>
<dbReference type="InterPro" id="IPR003644">
    <property type="entry name" value="Calx_beta"/>
</dbReference>
<dbReference type="Gene3D" id="2.60.40.2030">
    <property type="match status" value="1"/>
</dbReference>